<evidence type="ECO:0000256" key="1">
    <source>
        <dbReference type="SAM" id="Phobius"/>
    </source>
</evidence>
<keyword evidence="1" id="KW-0472">Membrane</keyword>
<dbReference type="eggNOG" id="ENOG5033NEQ">
    <property type="taxonomic scope" value="Bacteria"/>
</dbReference>
<evidence type="ECO:0000313" key="2">
    <source>
        <dbReference type="EMBL" id="ADQ78814.1"/>
    </source>
</evidence>
<protein>
    <recommendedName>
        <fullName evidence="4">Transmembrane protein</fullName>
    </recommendedName>
</protein>
<dbReference type="EMBL" id="CP002345">
    <property type="protein sequence ID" value="ADQ78814.1"/>
    <property type="molecule type" value="Genomic_DNA"/>
</dbReference>
<name>E4T270_PALPW</name>
<organism evidence="2 3">
    <name type="scientific">Paludibacter propionicigenes (strain DSM 17365 / JCM 13257 / WB4)</name>
    <dbReference type="NCBI Taxonomy" id="694427"/>
    <lineage>
        <taxon>Bacteria</taxon>
        <taxon>Pseudomonadati</taxon>
        <taxon>Bacteroidota</taxon>
        <taxon>Bacteroidia</taxon>
        <taxon>Bacteroidales</taxon>
        <taxon>Paludibacteraceae</taxon>
        <taxon>Paludibacter</taxon>
    </lineage>
</organism>
<accession>E4T270</accession>
<dbReference type="KEGG" id="ppn:Palpr_0658"/>
<feature type="transmembrane region" description="Helical" evidence="1">
    <location>
        <begin position="86"/>
        <end position="108"/>
    </location>
</feature>
<evidence type="ECO:0000313" key="3">
    <source>
        <dbReference type="Proteomes" id="UP000008718"/>
    </source>
</evidence>
<gene>
    <name evidence="2" type="ordered locus">Palpr_0658</name>
</gene>
<keyword evidence="1" id="KW-0812">Transmembrane</keyword>
<evidence type="ECO:0008006" key="4">
    <source>
        <dbReference type="Google" id="ProtNLM"/>
    </source>
</evidence>
<keyword evidence="1" id="KW-1133">Transmembrane helix</keyword>
<dbReference type="Proteomes" id="UP000008718">
    <property type="component" value="Chromosome"/>
</dbReference>
<reference key="1">
    <citation type="submission" date="2010-11" db="EMBL/GenBank/DDBJ databases">
        <title>The complete genome of Paludibacter propionicigenes DSM 17365.</title>
        <authorList>
            <consortium name="US DOE Joint Genome Institute (JGI-PGF)"/>
            <person name="Lucas S."/>
            <person name="Copeland A."/>
            <person name="Lapidus A."/>
            <person name="Bruce D."/>
            <person name="Goodwin L."/>
            <person name="Pitluck S."/>
            <person name="Kyrpides N."/>
            <person name="Mavromatis K."/>
            <person name="Ivanova N."/>
            <person name="Munk A.C."/>
            <person name="Brettin T."/>
            <person name="Detter J.C."/>
            <person name="Han C."/>
            <person name="Tapia R."/>
            <person name="Land M."/>
            <person name="Hauser L."/>
            <person name="Markowitz V."/>
            <person name="Cheng J.-F."/>
            <person name="Hugenholtz P."/>
            <person name="Woyke T."/>
            <person name="Wu D."/>
            <person name="Gronow S."/>
            <person name="Wellnitz S."/>
            <person name="Brambilla E."/>
            <person name="Klenk H.-P."/>
            <person name="Eisen J.A."/>
        </authorList>
    </citation>
    <scope>NUCLEOTIDE SEQUENCE</scope>
    <source>
        <strain>WB4</strain>
    </source>
</reference>
<dbReference type="AlphaFoldDB" id="E4T270"/>
<dbReference type="RefSeq" id="WP_013444183.1">
    <property type="nucleotide sequence ID" value="NC_014734.1"/>
</dbReference>
<proteinExistence type="predicted"/>
<dbReference type="HOGENOM" id="CLU_173273_0_0_10"/>
<reference evidence="2 3" key="2">
    <citation type="journal article" date="2011" name="Stand. Genomic Sci.">
        <title>Complete genome sequence of Paludibacter propionicigenes type strain (WB4).</title>
        <authorList>
            <person name="Gronow S."/>
            <person name="Munk C."/>
            <person name="Lapidus A."/>
            <person name="Nolan M."/>
            <person name="Lucas S."/>
            <person name="Hammon N."/>
            <person name="Deshpande S."/>
            <person name="Cheng J.F."/>
            <person name="Tapia R."/>
            <person name="Han C."/>
            <person name="Goodwin L."/>
            <person name="Pitluck S."/>
            <person name="Liolios K."/>
            <person name="Ivanova N."/>
            <person name="Mavromatis K."/>
            <person name="Mikhailova N."/>
            <person name="Pati A."/>
            <person name="Chen A."/>
            <person name="Palaniappan K."/>
            <person name="Land M."/>
            <person name="Hauser L."/>
            <person name="Chang Y.J."/>
            <person name="Jeffries C.D."/>
            <person name="Brambilla E."/>
            <person name="Rohde M."/>
            <person name="Goker M."/>
            <person name="Detter J.C."/>
            <person name="Woyke T."/>
            <person name="Bristow J."/>
            <person name="Eisen J.A."/>
            <person name="Markowitz V."/>
            <person name="Hugenholtz P."/>
            <person name="Kyrpides N.C."/>
            <person name="Klenk H.P."/>
        </authorList>
    </citation>
    <scope>NUCLEOTIDE SEQUENCE [LARGE SCALE GENOMIC DNA]</scope>
    <source>
        <strain evidence="3">DSM 17365 / JCM 13257 / WB4</strain>
    </source>
</reference>
<keyword evidence="3" id="KW-1185">Reference proteome</keyword>
<sequence>MKFTTVYLDENKIEIHNSILGRETIKVNGEVVSSKYSITGAEHRFTITENGTIANCKLRLGFGLNGVIFDLYKNKKPIVESPKSDFLKLFIALLIFGILIGLFVSYIFKF</sequence>
<dbReference type="STRING" id="694427.Palpr_0658"/>